<evidence type="ECO:0000313" key="3">
    <source>
        <dbReference type="EMBL" id="PWG01974.1"/>
    </source>
</evidence>
<dbReference type="Proteomes" id="UP000245916">
    <property type="component" value="Unassembled WGS sequence"/>
</dbReference>
<dbReference type="InterPro" id="IPR032710">
    <property type="entry name" value="NTF2-like_dom_sf"/>
</dbReference>
<feature type="signal peptide" evidence="1">
    <location>
        <begin position="1"/>
        <end position="21"/>
    </location>
</feature>
<evidence type="ECO:0000256" key="1">
    <source>
        <dbReference type="SAM" id="SignalP"/>
    </source>
</evidence>
<dbReference type="InterPro" id="IPR011944">
    <property type="entry name" value="Steroid_delta5-4_isomerase"/>
</dbReference>
<organism evidence="3 4">
    <name type="scientific">Allosphingosinicella humi</name>
    <dbReference type="NCBI Taxonomy" id="2068657"/>
    <lineage>
        <taxon>Bacteria</taxon>
        <taxon>Pseudomonadati</taxon>
        <taxon>Pseudomonadota</taxon>
        <taxon>Alphaproteobacteria</taxon>
        <taxon>Sphingomonadales</taxon>
        <taxon>Sphingomonadaceae</taxon>
        <taxon>Allosphingosinicella</taxon>
    </lineage>
</organism>
<protein>
    <submittedName>
        <fullName evidence="3">DUF4440 domain-containing protein</fullName>
    </submittedName>
</protein>
<dbReference type="SUPFAM" id="SSF54427">
    <property type="entry name" value="NTF2-like"/>
    <property type="match status" value="1"/>
</dbReference>
<feature type="chain" id="PRO_5015744647" evidence="1">
    <location>
        <begin position="22"/>
        <end position="165"/>
    </location>
</feature>
<dbReference type="NCBIfam" id="TIGR02246">
    <property type="entry name" value="SgcJ/EcaC family oxidoreductase"/>
    <property type="match status" value="1"/>
</dbReference>
<gene>
    <name evidence="3" type="ORF">DF286_03150</name>
</gene>
<feature type="domain" description="SnoaL-like" evidence="2">
    <location>
        <begin position="43"/>
        <end position="159"/>
    </location>
</feature>
<reference evidence="3 4" key="1">
    <citation type="submission" date="2018-05" db="EMBL/GenBank/DDBJ databases">
        <title>Genome of Sphingosinicella humi QZX222.</title>
        <authorList>
            <person name="Qiao Z."/>
            <person name="Wang G."/>
        </authorList>
    </citation>
    <scope>NUCLEOTIDE SEQUENCE [LARGE SCALE GENOMIC DNA]</scope>
    <source>
        <strain evidence="3 4">QZX222</strain>
    </source>
</reference>
<accession>A0A2U2J0W1</accession>
<name>A0A2U2J0W1_9SPHN</name>
<dbReference type="RefSeq" id="WP_109270114.1">
    <property type="nucleotide sequence ID" value="NZ_QFFF01000001.1"/>
</dbReference>
<dbReference type="AlphaFoldDB" id="A0A2U2J0W1"/>
<keyword evidence="1" id="KW-0732">Signal</keyword>
<dbReference type="Gene3D" id="3.10.450.50">
    <property type="match status" value="1"/>
</dbReference>
<evidence type="ECO:0000259" key="2">
    <source>
        <dbReference type="Pfam" id="PF13474"/>
    </source>
</evidence>
<evidence type="ECO:0000313" key="4">
    <source>
        <dbReference type="Proteomes" id="UP000245916"/>
    </source>
</evidence>
<sequence length="165" mass="18192">MKRLCGAVIAGLMLVPAAAYGQQNQPTTQSASDARAADREAIKVVLANYKAAIERLDASGTEELFAADSQIFETGGVEGTYQNYHAHHLGPELDHFRSFKFSDYKVDVRFEGPVALATETYRYRIETESGEVAERQGVATSVLKKVDGEWKILNMHNSARRPRGS</sequence>
<dbReference type="EMBL" id="QFFF01000001">
    <property type="protein sequence ID" value="PWG01974.1"/>
    <property type="molecule type" value="Genomic_DNA"/>
</dbReference>
<proteinExistence type="predicted"/>
<dbReference type="Pfam" id="PF13474">
    <property type="entry name" value="SnoaL_3"/>
    <property type="match status" value="1"/>
</dbReference>
<dbReference type="InterPro" id="IPR037401">
    <property type="entry name" value="SnoaL-like"/>
</dbReference>
<comment type="caution">
    <text evidence="3">The sequence shown here is derived from an EMBL/GenBank/DDBJ whole genome shotgun (WGS) entry which is preliminary data.</text>
</comment>
<keyword evidence="4" id="KW-1185">Reference proteome</keyword>
<dbReference type="OrthoDB" id="7204227at2"/>